<name>A0A0L7TA27_9GAMM</name>
<dbReference type="PATRIC" id="fig|1560201.3.peg.531"/>
<dbReference type="InterPro" id="IPR051783">
    <property type="entry name" value="NAD(P)-dependent_oxidoreduct"/>
</dbReference>
<organism evidence="3 5">
    <name type="scientific">Winslowiella iniecta</name>
    <dbReference type="NCBI Taxonomy" id="1560201"/>
    <lineage>
        <taxon>Bacteria</taxon>
        <taxon>Pseudomonadati</taxon>
        <taxon>Pseudomonadota</taxon>
        <taxon>Gammaproteobacteria</taxon>
        <taxon>Enterobacterales</taxon>
        <taxon>Erwiniaceae</taxon>
        <taxon>Winslowiella</taxon>
    </lineage>
</organism>
<dbReference type="InterPro" id="IPR002225">
    <property type="entry name" value="3Beta_OHSteriod_DH/Estase"/>
</dbReference>
<evidence type="ECO:0000313" key="4">
    <source>
        <dbReference type="Proteomes" id="UP000036851"/>
    </source>
</evidence>
<dbReference type="Gene3D" id="3.40.50.720">
    <property type="entry name" value="NAD(P)-binding Rossmann-like Domain"/>
    <property type="match status" value="1"/>
</dbReference>
<keyword evidence="5" id="KW-1185">Reference proteome</keyword>
<accession>A0A0L7TA27</accession>
<dbReference type="Pfam" id="PF01073">
    <property type="entry name" value="3Beta_HSD"/>
    <property type="match status" value="1"/>
</dbReference>
<sequence length="322" mass="35182">MRTRRVFITGGSGFIGQNVIRYYKNAGAEVRALARSDAAERTIIEAGGQPVRKSLFDSDLYLSMQGCDLLIHAAANTSHACHSADQWRVNVEGTQRVFNAARKAGINRALHVSTESVLLTGKPLIMAKESLPFPNKFVGAYSGSKAEGELAALKQSDKDFSVVIVRPRFVWGKGDTTALPQLMEAVKSGKFAWISEGNYLTSTTHIDNLCQGISRAAEYGGHGEAYFITDEKPSIFRQFVSELLATQGIAVPDKSVPRGLIYLLAKLGDGINWISCGRIKSPLNMQVYATSAVEVSLDITKARNELGYFPDVSLRQGLDMMR</sequence>
<dbReference type="AlphaFoldDB" id="A0A0L7TA27"/>
<dbReference type="EMBL" id="JRXF01000025">
    <property type="protein sequence ID" value="KOC91473.1"/>
    <property type="molecule type" value="Genomic_DNA"/>
</dbReference>
<dbReference type="STRING" id="1560201.NG42_02470"/>
<dbReference type="PANTHER" id="PTHR48079:SF6">
    <property type="entry name" value="NAD(P)-BINDING DOMAIN-CONTAINING PROTEIN-RELATED"/>
    <property type="match status" value="1"/>
</dbReference>
<dbReference type="GO" id="GO:0004029">
    <property type="term" value="F:aldehyde dehydrogenase (NAD+) activity"/>
    <property type="evidence" value="ECO:0007669"/>
    <property type="project" value="TreeGrafter"/>
</dbReference>
<dbReference type="Proteomes" id="UP000037088">
    <property type="component" value="Unassembled WGS sequence"/>
</dbReference>
<dbReference type="GO" id="GO:0005737">
    <property type="term" value="C:cytoplasm"/>
    <property type="evidence" value="ECO:0007669"/>
    <property type="project" value="TreeGrafter"/>
</dbReference>
<dbReference type="Proteomes" id="UP000036851">
    <property type="component" value="Unassembled WGS sequence"/>
</dbReference>
<evidence type="ECO:0000313" key="3">
    <source>
        <dbReference type="EMBL" id="KOC92234.1"/>
    </source>
</evidence>
<dbReference type="GO" id="GO:0016616">
    <property type="term" value="F:oxidoreductase activity, acting on the CH-OH group of donors, NAD or NADP as acceptor"/>
    <property type="evidence" value="ECO:0007669"/>
    <property type="project" value="InterPro"/>
</dbReference>
<gene>
    <name evidence="3" type="ORF">NG42_02470</name>
    <name evidence="2" type="ORF">NG43_15555</name>
</gene>
<evidence type="ECO:0000313" key="2">
    <source>
        <dbReference type="EMBL" id="KOC91473.1"/>
    </source>
</evidence>
<protein>
    <recommendedName>
        <fullName evidence="1">3-beta hydroxysteroid dehydrogenase/isomerase domain-containing protein</fullName>
    </recommendedName>
</protein>
<feature type="domain" description="3-beta hydroxysteroid dehydrogenase/isomerase" evidence="1">
    <location>
        <begin position="8"/>
        <end position="253"/>
    </location>
</feature>
<dbReference type="PANTHER" id="PTHR48079">
    <property type="entry name" value="PROTEIN YEEZ"/>
    <property type="match status" value="1"/>
</dbReference>
<dbReference type="InterPro" id="IPR036291">
    <property type="entry name" value="NAD(P)-bd_dom_sf"/>
</dbReference>
<dbReference type="EMBL" id="JRXE01000003">
    <property type="protein sequence ID" value="KOC92234.1"/>
    <property type="molecule type" value="Genomic_DNA"/>
</dbReference>
<proteinExistence type="predicted"/>
<evidence type="ECO:0000259" key="1">
    <source>
        <dbReference type="Pfam" id="PF01073"/>
    </source>
</evidence>
<evidence type="ECO:0000313" key="5">
    <source>
        <dbReference type="Proteomes" id="UP000037088"/>
    </source>
</evidence>
<dbReference type="GO" id="GO:0006694">
    <property type="term" value="P:steroid biosynthetic process"/>
    <property type="evidence" value="ECO:0007669"/>
    <property type="project" value="InterPro"/>
</dbReference>
<reference evidence="4 5" key="1">
    <citation type="journal article" date="2015" name="Int. J. Syst. Evol. Microbiol.">
        <title>Erwinia iniecta sp. nov., isolated from Russian wheat aphids (Diuraphis noxia).</title>
        <authorList>
            <person name="Campillo T."/>
            <person name="Luna E."/>
            <person name="Portier P."/>
            <person name="Fischer-Le Saux M."/>
            <person name="Lapitan N."/>
            <person name="Tisserat N.A."/>
            <person name="Leach J.E."/>
        </authorList>
    </citation>
    <scope>NUCLEOTIDE SEQUENCE [LARGE SCALE GENOMIC DNA]</scope>
    <source>
        <strain evidence="3 5">B120</strain>
        <strain evidence="2 4">B149</strain>
    </source>
</reference>
<dbReference type="SUPFAM" id="SSF51735">
    <property type="entry name" value="NAD(P)-binding Rossmann-fold domains"/>
    <property type="match status" value="1"/>
</dbReference>
<comment type="caution">
    <text evidence="3">The sequence shown here is derived from an EMBL/GenBank/DDBJ whole genome shotgun (WGS) entry which is preliminary data.</text>
</comment>